<sequence length="608" mass="69658">MPPTTRASKRRAIEGPLATPEPSHIATAYEGDAYVESSTECPDAPESEVEPDPKPTRKRARSTQKGKAVLTSKKTPKRPKVKGKLGVFKNVPVEVFDQQCGKYAPRHMDSMLLVRLCTSCREEQFKLIPLHKITDYNLIPESIESDPHHYHHLILSSDVEAVESKLKELTTAGDKGDLSRWREEHVKALKNRYTNAKLFTAWFAAKDRAREREINRLKDAHEAEGPAYTSWVGAEGSPTIRRKQQKTMVIPSDEVKAWDKLFPRLLVHLESNKRYRLSRERADRRRDRMGRLHDLWYATKKQWPPFLQATPRVEDTKTAVFPAMDDNNKLNQSFPEIEEWPEFLLLLEEDITGDELKIKLLGKQDSFNAFVRKWRDQLEEELIQQLPDHIELPNFNAEGLSLTSNAQPVNSLSAGVQRLLRADVIFKKSEYDSCCFYPEDFQEHYNMTPGRGIAKYDFDLSAIATDLLRVLGRSEATYLEMKSLGHVFQCGKCPGQCGFMSWKNLVRHYAAKKSQWEKLSKKLASLSSEDFTYIFTHDTSITMEKSNKPLVRVKQSEAPAPPMYTSYTPDKVCLVCKTVGIDSSGAYMTDHVRDVHSIEEPELGRHFK</sequence>
<evidence type="ECO:0000256" key="1">
    <source>
        <dbReference type="SAM" id="MobiDB-lite"/>
    </source>
</evidence>
<protein>
    <submittedName>
        <fullName evidence="2">Uncharacterized protein</fullName>
    </submittedName>
</protein>
<name>A0A8H3E1Y3_9AGAM</name>
<dbReference type="AlphaFoldDB" id="A0A8H3E1Y3"/>
<reference evidence="2" key="1">
    <citation type="submission" date="2021-01" db="EMBL/GenBank/DDBJ databases">
        <authorList>
            <person name="Kaushik A."/>
        </authorList>
    </citation>
    <scope>NUCLEOTIDE SEQUENCE</scope>
    <source>
        <strain evidence="2">AG5</strain>
    </source>
</reference>
<organism evidence="2 3">
    <name type="scientific">Rhizoctonia solani</name>
    <dbReference type="NCBI Taxonomy" id="456999"/>
    <lineage>
        <taxon>Eukaryota</taxon>
        <taxon>Fungi</taxon>
        <taxon>Dikarya</taxon>
        <taxon>Basidiomycota</taxon>
        <taxon>Agaricomycotina</taxon>
        <taxon>Agaricomycetes</taxon>
        <taxon>Cantharellales</taxon>
        <taxon>Ceratobasidiaceae</taxon>
        <taxon>Rhizoctonia</taxon>
    </lineage>
</organism>
<dbReference type="Proteomes" id="UP000663827">
    <property type="component" value="Unassembled WGS sequence"/>
</dbReference>
<proteinExistence type="predicted"/>
<comment type="caution">
    <text evidence="2">The sequence shown here is derived from an EMBL/GenBank/DDBJ whole genome shotgun (WGS) entry which is preliminary data.</text>
</comment>
<evidence type="ECO:0000313" key="2">
    <source>
        <dbReference type="EMBL" id="CAE7186277.1"/>
    </source>
</evidence>
<evidence type="ECO:0000313" key="3">
    <source>
        <dbReference type="Proteomes" id="UP000663827"/>
    </source>
</evidence>
<feature type="region of interest" description="Disordered" evidence="1">
    <location>
        <begin position="1"/>
        <end position="80"/>
    </location>
</feature>
<dbReference type="EMBL" id="CAJNJQ010002841">
    <property type="protein sequence ID" value="CAE7186277.1"/>
    <property type="molecule type" value="Genomic_DNA"/>
</dbReference>
<accession>A0A8H3E1Y3</accession>
<gene>
    <name evidence="2" type="ORF">RDB_LOCUS122499</name>
</gene>